<dbReference type="PROSITE" id="PS51257">
    <property type="entry name" value="PROKAR_LIPOPROTEIN"/>
    <property type="match status" value="1"/>
</dbReference>
<sequence>MLKFRSITLYGVMLIALLVFQSVSACYDSHRELEVTFQHLPPHHQDAADGTPHLDQPKHSNHETLHLDGVAQLEQVTPGEHHKPDVVQDCNHCCHCHSSSTLCLPATNQIAHNRTASRWVAAVDAGFIHGYFSTPFRPPIA</sequence>
<reference evidence="2 3" key="1">
    <citation type="submission" date="2023-02" db="EMBL/GenBank/DDBJ databases">
        <title>Description and genomic characterization of Microbulbifer bruguierae sp. nov., isolated from the sediment of mangrove plant Bruguiera sexangula.</title>
        <authorList>
            <person name="Long M."/>
        </authorList>
    </citation>
    <scope>NUCLEOTIDE SEQUENCE [LARGE SCALE GENOMIC DNA]</scope>
    <source>
        <strain evidence="2 3">H12</strain>
    </source>
</reference>
<dbReference type="EMBL" id="CP118605">
    <property type="protein sequence ID" value="WGL18464.1"/>
    <property type="molecule type" value="Genomic_DNA"/>
</dbReference>
<proteinExistence type="predicted"/>
<feature type="region of interest" description="Disordered" evidence="1">
    <location>
        <begin position="42"/>
        <end position="61"/>
    </location>
</feature>
<dbReference type="Proteomes" id="UP001236500">
    <property type="component" value="Chromosome"/>
</dbReference>
<keyword evidence="3" id="KW-1185">Reference proteome</keyword>
<dbReference type="RefSeq" id="WP_280322452.1">
    <property type="nucleotide sequence ID" value="NZ_CP118605.1"/>
</dbReference>
<evidence type="ECO:0000256" key="1">
    <source>
        <dbReference type="SAM" id="MobiDB-lite"/>
    </source>
</evidence>
<protein>
    <submittedName>
        <fullName evidence="2">Uncharacterized protein</fullName>
    </submittedName>
</protein>
<gene>
    <name evidence="2" type="ORF">PVT68_09230</name>
</gene>
<evidence type="ECO:0000313" key="2">
    <source>
        <dbReference type="EMBL" id="WGL18464.1"/>
    </source>
</evidence>
<name>A0ABY8NHQ9_9GAMM</name>
<organism evidence="2 3">
    <name type="scientific">Microbulbifer bruguierae</name>
    <dbReference type="NCBI Taxonomy" id="3029061"/>
    <lineage>
        <taxon>Bacteria</taxon>
        <taxon>Pseudomonadati</taxon>
        <taxon>Pseudomonadota</taxon>
        <taxon>Gammaproteobacteria</taxon>
        <taxon>Cellvibrionales</taxon>
        <taxon>Microbulbiferaceae</taxon>
        <taxon>Microbulbifer</taxon>
    </lineage>
</organism>
<accession>A0ABY8NHQ9</accession>
<evidence type="ECO:0000313" key="3">
    <source>
        <dbReference type="Proteomes" id="UP001236500"/>
    </source>
</evidence>